<feature type="transmembrane region" description="Helical" evidence="5">
    <location>
        <begin position="47"/>
        <end position="65"/>
    </location>
</feature>
<dbReference type="AlphaFoldDB" id="A0A3B0C3H3"/>
<dbReference type="Proteomes" id="UP000276603">
    <property type="component" value="Unassembled WGS sequence"/>
</dbReference>
<dbReference type="SUPFAM" id="SSF90123">
    <property type="entry name" value="ABC transporter transmembrane region"/>
    <property type="match status" value="1"/>
</dbReference>
<evidence type="ECO:0000256" key="5">
    <source>
        <dbReference type="SAM" id="Phobius"/>
    </source>
</evidence>
<organism evidence="7 8">
    <name type="scientific">Ulvibacterium marinum</name>
    <dbReference type="NCBI Taxonomy" id="2419782"/>
    <lineage>
        <taxon>Bacteria</taxon>
        <taxon>Pseudomonadati</taxon>
        <taxon>Bacteroidota</taxon>
        <taxon>Flavobacteriia</taxon>
        <taxon>Flavobacteriales</taxon>
        <taxon>Flavobacteriaceae</taxon>
        <taxon>Ulvibacterium</taxon>
    </lineage>
</organism>
<evidence type="ECO:0000313" key="8">
    <source>
        <dbReference type="Proteomes" id="UP000276603"/>
    </source>
</evidence>
<evidence type="ECO:0000313" key="7">
    <source>
        <dbReference type="EMBL" id="RKN79820.1"/>
    </source>
</evidence>
<feature type="transmembrane region" description="Helical" evidence="5">
    <location>
        <begin position="116"/>
        <end position="134"/>
    </location>
</feature>
<evidence type="ECO:0000256" key="3">
    <source>
        <dbReference type="ARBA" id="ARBA00022989"/>
    </source>
</evidence>
<evidence type="ECO:0000256" key="4">
    <source>
        <dbReference type="ARBA" id="ARBA00023136"/>
    </source>
</evidence>
<sequence>MNFKSLWIQYKYRFLLTIGLILLEATILILFPLFIGNAIDGAIHNESSGAIQLGVLGFSLLIVGAGRRMFDSRFYAKVYQNMGVDAIGRLKDKEASIKTARLGMIKELIEFLENSLPEFINNTIGLVGVIAILATLNLNVFYGSLAVSIIIFFIYGLGSKKTMQYNERTNNELERQVDVVSQNLENELSMHLKEMMKWNIKLSDLEVVNFSFSWMVAVAFLVVSIIISVGDGIVQFGALFALVMYVFQYIESIINLPLFYQNLLRLKEILFRLKRT</sequence>
<keyword evidence="3 5" id="KW-1133">Transmembrane helix</keyword>
<dbReference type="EMBL" id="RBCJ01000003">
    <property type="protein sequence ID" value="RKN79820.1"/>
    <property type="molecule type" value="Genomic_DNA"/>
</dbReference>
<name>A0A3B0C3H3_9FLAO</name>
<dbReference type="RefSeq" id="WP_120712628.1">
    <property type="nucleotide sequence ID" value="NZ_RBCJ01000003.1"/>
</dbReference>
<comment type="caution">
    <text evidence="7">The sequence shown here is derived from an EMBL/GenBank/DDBJ whole genome shotgun (WGS) entry which is preliminary data.</text>
</comment>
<evidence type="ECO:0000259" key="6">
    <source>
        <dbReference type="PROSITE" id="PS50929"/>
    </source>
</evidence>
<dbReference type="GO" id="GO:0140359">
    <property type="term" value="F:ABC-type transporter activity"/>
    <property type="evidence" value="ECO:0007669"/>
    <property type="project" value="InterPro"/>
</dbReference>
<accession>A0A3B0C3H3</accession>
<dbReference type="PROSITE" id="PS50929">
    <property type="entry name" value="ABC_TM1F"/>
    <property type="match status" value="1"/>
</dbReference>
<feature type="transmembrane region" description="Helical" evidence="5">
    <location>
        <begin position="140"/>
        <end position="158"/>
    </location>
</feature>
<comment type="subcellular location">
    <subcellularLocation>
        <location evidence="1">Cell membrane</location>
        <topology evidence="1">Multi-pass membrane protein</topology>
    </subcellularLocation>
</comment>
<feature type="transmembrane region" description="Helical" evidence="5">
    <location>
        <begin position="233"/>
        <end position="260"/>
    </location>
</feature>
<feature type="transmembrane region" description="Helical" evidence="5">
    <location>
        <begin position="207"/>
        <end position="227"/>
    </location>
</feature>
<protein>
    <recommendedName>
        <fullName evidence="6">ABC transmembrane type-1 domain-containing protein</fullName>
    </recommendedName>
</protein>
<feature type="domain" description="ABC transmembrane type-1" evidence="6">
    <location>
        <begin position="15"/>
        <end position="265"/>
    </location>
</feature>
<feature type="transmembrane region" description="Helical" evidence="5">
    <location>
        <begin position="12"/>
        <end position="35"/>
    </location>
</feature>
<evidence type="ECO:0000256" key="2">
    <source>
        <dbReference type="ARBA" id="ARBA00022692"/>
    </source>
</evidence>
<dbReference type="GO" id="GO:0005886">
    <property type="term" value="C:plasma membrane"/>
    <property type="evidence" value="ECO:0007669"/>
    <property type="project" value="UniProtKB-SubCell"/>
</dbReference>
<keyword evidence="4 5" id="KW-0472">Membrane</keyword>
<dbReference type="Pfam" id="PF13748">
    <property type="entry name" value="ABC_membrane_3"/>
    <property type="match status" value="1"/>
</dbReference>
<keyword evidence="8" id="KW-1185">Reference proteome</keyword>
<dbReference type="GO" id="GO:0005524">
    <property type="term" value="F:ATP binding"/>
    <property type="evidence" value="ECO:0007669"/>
    <property type="project" value="InterPro"/>
</dbReference>
<dbReference type="InterPro" id="IPR036640">
    <property type="entry name" value="ABC1_TM_sf"/>
</dbReference>
<gene>
    <name evidence="7" type="ORF">D7Z94_16215</name>
</gene>
<dbReference type="Gene3D" id="1.20.1560.10">
    <property type="entry name" value="ABC transporter type 1, transmembrane domain"/>
    <property type="match status" value="1"/>
</dbReference>
<evidence type="ECO:0000256" key="1">
    <source>
        <dbReference type="ARBA" id="ARBA00004651"/>
    </source>
</evidence>
<keyword evidence="2 5" id="KW-0812">Transmembrane</keyword>
<proteinExistence type="predicted"/>
<reference evidence="7 8" key="1">
    <citation type="submission" date="2018-10" db="EMBL/GenBank/DDBJ databases">
        <title>Ulvibacterium marinum gen. nov., sp. nov., a novel marine bacterium of the family Flavobacteriaceae, isolated from a culture of the green alga Ulva prolifera.</title>
        <authorList>
            <person name="Zhang Z."/>
        </authorList>
    </citation>
    <scope>NUCLEOTIDE SEQUENCE [LARGE SCALE GENOMIC DNA]</scope>
    <source>
        <strain evidence="7 8">CCMM003</strain>
    </source>
</reference>
<dbReference type="InterPro" id="IPR011527">
    <property type="entry name" value="ABC1_TM_dom"/>
</dbReference>
<dbReference type="OrthoDB" id="8443255at2"/>